<proteinExistence type="predicted"/>
<dbReference type="EMBL" id="GBEZ01007114">
    <property type="protein sequence ID" value="JAC78320.1"/>
    <property type="molecule type" value="Transcribed_RNA"/>
</dbReference>
<feature type="non-terminal residue" evidence="2">
    <location>
        <position position="1"/>
    </location>
</feature>
<feature type="region of interest" description="Disordered" evidence="1">
    <location>
        <begin position="64"/>
        <end position="94"/>
    </location>
</feature>
<reference evidence="2" key="1">
    <citation type="submission" date="2014-05" db="EMBL/GenBank/DDBJ databases">
        <title>The transcriptome of the halophilic microalga Tetraselmis sp. GSL018 isolated from the Great Salt Lake, Utah.</title>
        <authorList>
            <person name="Jinkerson R.E."/>
            <person name="D'Adamo S."/>
            <person name="Posewitz M.C."/>
        </authorList>
    </citation>
    <scope>NUCLEOTIDE SEQUENCE</scope>
    <source>
        <strain evidence="2">GSL018</strain>
    </source>
</reference>
<feature type="compositionally biased region" description="Polar residues" evidence="1">
    <location>
        <begin position="82"/>
        <end position="94"/>
    </location>
</feature>
<feature type="compositionally biased region" description="Basic residues" evidence="1">
    <location>
        <begin position="64"/>
        <end position="75"/>
    </location>
</feature>
<accession>A0A061S5Y6</accession>
<organism evidence="2">
    <name type="scientific">Tetraselmis sp. GSL018</name>
    <dbReference type="NCBI Taxonomy" id="582737"/>
    <lineage>
        <taxon>Eukaryota</taxon>
        <taxon>Viridiplantae</taxon>
        <taxon>Chlorophyta</taxon>
        <taxon>core chlorophytes</taxon>
        <taxon>Chlorodendrophyceae</taxon>
        <taxon>Chlorodendrales</taxon>
        <taxon>Chlorodendraceae</taxon>
        <taxon>Tetraselmis</taxon>
    </lineage>
</organism>
<dbReference type="AlphaFoldDB" id="A0A061S5Y6"/>
<name>A0A061S5Y6_9CHLO</name>
<evidence type="ECO:0000313" key="2">
    <source>
        <dbReference type="EMBL" id="JAC78320.1"/>
    </source>
</evidence>
<evidence type="ECO:0000256" key="1">
    <source>
        <dbReference type="SAM" id="MobiDB-lite"/>
    </source>
</evidence>
<gene>
    <name evidence="2" type="ORF">TSPGSL018_15421</name>
</gene>
<sequence>VGVTLFSMSLILEEDKYLPRVLELKRFLESRQTEFQAHIASYKQSGVTFGAPALPRSLRRRARSYRPYIRRRRPNNSRNKQQKTSQENESIESL</sequence>
<protein>
    <submittedName>
        <fullName evidence="2">Uncharacterized protein</fullName>
    </submittedName>
</protein>
<feature type="non-terminal residue" evidence="2">
    <location>
        <position position="94"/>
    </location>
</feature>